<name>M1VH36_CYAM1</name>
<dbReference type="OrthoDB" id="4892at2759"/>
<evidence type="ECO:0000313" key="2">
    <source>
        <dbReference type="Proteomes" id="UP000007014"/>
    </source>
</evidence>
<dbReference type="KEGG" id="cme:CYME_CMR396C"/>
<sequence>MSCKGAAFGFATLNGLSVRRHLFCRSSANRRVCGKLFTGSQCPRAPRYFLVHTDKSAGNTPSTRGWEEYAGNFIFRPPHVIVRPSQRTAYGTGNGTPLPPKALVHFLGGAFVGAAPQVAYRWFLEQLALEGFVVVATPYRLSFDHLWTMDDVLTRFSAAAGMLALDYGPIPVVGIGHSLGALLHTLGGSLFCNADGYKAANVLIAFNNRRAEDAIPLFREFIAPVVKTVAQTGELSDVIERLVIDGPATFDTLFDTVTDVVFPGSRDSELFALVRQSRALAQQIPPLFAEVADGAFAFNPDPIEVMEAIRTLYKVRQTLIVSFKNDILDDSRSLQKALDPERGATVIRLGGTHLTPCAQDFLDPRLRQSSFFSSFTCEKDNDTSYILREAMRRIVLREAMLMKNSVVAYLDRALGME</sequence>
<proteinExistence type="predicted"/>
<gene>
    <name evidence="1" type="ORF">CYME_CMR396C</name>
</gene>
<dbReference type="Pfam" id="PF07082">
    <property type="entry name" value="DUF1350"/>
    <property type="match status" value="2"/>
</dbReference>
<dbReference type="ESTHER" id="cyam1-m1vh36">
    <property type="family name" value="Duf_1350"/>
</dbReference>
<dbReference type="Gene3D" id="3.40.50.1820">
    <property type="entry name" value="alpha/beta hydrolase"/>
    <property type="match status" value="1"/>
</dbReference>
<dbReference type="eggNOG" id="ENOG502QU9N">
    <property type="taxonomic scope" value="Eukaryota"/>
</dbReference>
<dbReference type="AlphaFoldDB" id="M1VH36"/>
<dbReference type="PANTHER" id="PTHR34127:SF1">
    <property type="entry name" value="OS04G0405600 PROTEIN"/>
    <property type="match status" value="1"/>
</dbReference>
<dbReference type="InterPro" id="IPR010765">
    <property type="entry name" value="DUF1350"/>
</dbReference>
<dbReference type="Gramene" id="CMR396CT">
    <property type="protein sequence ID" value="CMR396CT"/>
    <property type="gene ID" value="CMR396C"/>
</dbReference>
<dbReference type="OMA" id="VYDQEAM"/>
<dbReference type="InterPro" id="IPR029058">
    <property type="entry name" value="AB_hydrolase_fold"/>
</dbReference>
<keyword evidence="2" id="KW-1185">Reference proteome</keyword>
<reference evidence="1 2" key="2">
    <citation type="journal article" date="2007" name="BMC Biol.">
        <title>A 100%-complete sequence reveals unusually simple genomic features in the hot-spring red alga Cyanidioschyzon merolae.</title>
        <authorList>
            <person name="Nozaki H."/>
            <person name="Takano H."/>
            <person name="Misumi O."/>
            <person name="Terasawa K."/>
            <person name="Matsuzaki M."/>
            <person name="Maruyama S."/>
            <person name="Nishida K."/>
            <person name="Yagisawa F."/>
            <person name="Yoshida Y."/>
            <person name="Fujiwara T."/>
            <person name="Takio S."/>
            <person name="Tamura K."/>
            <person name="Chung S.J."/>
            <person name="Nakamura S."/>
            <person name="Kuroiwa H."/>
            <person name="Tanaka K."/>
            <person name="Sato N."/>
            <person name="Kuroiwa T."/>
        </authorList>
    </citation>
    <scope>NUCLEOTIDE SEQUENCE [LARGE SCALE GENOMIC DNA]</scope>
    <source>
        <strain evidence="1 2">10D</strain>
    </source>
</reference>
<dbReference type="Proteomes" id="UP000007014">
    <property type="component" value="Chromosome 18"/>
</dbReference>
<dbReference type="STRING" id="280699.M1VH36"/>
<dbReference type="HOGENOM" id="CLU_659496_0_0_1"/>
<evidence type="ECO:0000313" key="1">
    <source>
        <dbReference type="EMBL" id="BAM82582.1"/>
    </source>
</evidence>
<protein>
    <submittedName>
        <fullName evidence="1">Uncharacterized protein</fullName>
    </submittedName>
</protein>
<dbReference type="PANTHER" id="PTHR34127">
    <property type="entry name" value="OS04G0405600 PROTEIN"/>
    <property type="match status" value="1"/>
</dbReference>
<dbReference type="RefSeq" id="XP_005538618.1">
    <property type="nucleotide sequence ID" value="XM_005538561.1"/>
</dbReference>
<dbReference type="SUPFAM" id="SSF53474">
    <property type="entry name" value="alpha/beta-Hydrolases"/>
    <property type="match status" value="1"/>
</dbReference>
<dbReference type="GeneID" id="16997084"/>
<organism evidence="1 2">
    <name type="scientific">Cyanidioschyzon merolae (strain NIES-3377 / 10D)</name>
    <name type="common">Unicellular red alga</name>
    <dbReference type="NCBI Taxonomy" id="280699"/>
    <lineage>
        <taxon>Eukaryota</taxon>
        <taxon>Rhodophyta</taxon>
        <taxon>Bangiophyceae</taxon>
        <taxon>Cyanidiales</taxon>
        <taxon>Cyanidiaceae</taxon>
        <taxon>Cyanidioschyzon</taxon>
    </lineage>
</organism>
<dbReference type="EMBL" id="AP006500">
    <property type="protein sequence ID" value="BAM82582.1"/>
    <property type="molecule type" value="Genomic_DNA"/>
</dbReference>
<accession>M1VH36</accession>
<reference evidence="1 2" key="1">
    <citation type="journal article" date="2004" name="Nature">
        <title>Genome sequence of the ultrasmall unicellular red alga Cyanidioschyzon merolae 10D.</title>
        <authorList>
            <person name="Matsuzaki M."/>
            <person name="Misumi O."/>
            <person name="Shin-i T."/>
            <person name="Maruyama S."/>
            <person name="Takahara M."/>
            <person name="Miyagishima S."/>
            <person name="Mori T."/>
            <person name="Nishida K."/>
            <person name="Yagisawa F."/>
            <person name="Nishida K."/>
            <person name="Yoshida Y."/>
            <person name="Nishimura Y."/>
            <person name="Nakao S."/>
            <person name="Kobayashi T."/>
            <person name="Momoyama Y."/>
            <person name="Higashiyama T."/>
            <person name="Minoda A."/>
            <person name="Sano M."/>
            <person name="Nomoto H."/>
            <person name="Oishi K."/>
            <person name="Hayashi H."/>
            <person name="Ohta F."/>
            <person name="Nishizaka S."/>
            <person name="Haga S."/>
            <person name="Miura S."/>
            <person name="Morishita T."/>
            <person name="Kabeya Y."/>
            <person name="Terasawa K."/>
            <person name="Suzuki Y."/>
            <person name="Ishii Y."/>
            <person name="Asakawa S."/>
            <person name="Takano H."/>
            <person name="Ohta N."/>
            <person name="Kuroiwa H."/>
            <person name="Tanaka K."/>
            <person name="Shimizu N."/>
            <person name="Sugano S."/>
            <person name="Sato N."/>
            <person name="Nozaki H."/>
            <person name="Ogasawara N."/>
            <person name="Kohara Y."/>
            <person name="Kuroiwa T."/>
        </authorList>
    </citation>
    <scope>NUCLEOTIDE SEQUENCE [LARGE SCALE GENOMIC DNA]</scope>
    <source>
        <strain evidence="1 2">10D</strain>
    </source>
</reference>